<feature type="transmembrane region" description="Helical" evidence="7">
    <location>
        <begin position="238"/>
        <end position="259"/>
    </location>
</feature>
<dbReference type="Pfam" id="PF04610">
    <property type="entry name" value="TrbL"/>
    <property type="match status" value="1"/>
</dbReference>
<dbReference type="Proteomes" id="UP000485880">
    <property type="component" value="Unassembled WGS sequence"/>
</dbReference>
<evidence type="ECO:0000256" key="1">
    <source>
        <dbReference type="ARBA" id="ARBA00004141"/>
    </source>
</evidence>
<accession>A0A8B6M8P4</accession>
<dbReference type="RefSeq" id="WP_174512506.1">
    <property type="nucleotide sequence ID" value="NZ_CABFMQ020000080.1"/>
</dbReference>
<feature type="transmembrane region" description="Helical" evidence="7">
    <location>
        <begin position="64"/>
        <end position="85"/>
    </location>
</feature>
<comment type="subcellular location">
    <subcellularLocation>
        <location evidence="1">Membrane</location>
        <topology evidence="1">Multi-pass membrane protein</topology>
    </subcellularLocation>
</comment>
<dbReference type="InterPro" id="IPR007688">
    <property type="entry name" value="Conjugal_tfr_TrbL/VirB6"/>
</dbReference>
<comment type="caution">
    <text evidence="8">The sequence shown here is derived from an EMBL/GenBank/DDBJ whole genome shotgun (WGS) entry which is preliminary data.</text>
</comment>
<feature type="transmembrane region" description="Helical" evidence="7">
    <location>
        <begin position="29"/>
        <end position="52"/>
    </location>
</feature>
<keyword evidence="4 7" id="KW-1133">Transmembrane helix</keyword>
<proteinExistence type="inferred from homology"/>
<gene>
    <name evidence="8" type="ORF">MPC4_230069</name>
</gene>
<feature type="transmembrane region" description="Helical" evidence="7">
    <location>
        <begin position="279"/>
        <end position="302"/>
    </location>
</feature>
<evidence type="ECO:0000256" key="7">
    <source>
        <dbReference type="SAM" id="Phobius"/>
    </source>
</evidence>
<dbReference type="GO" id="GO:0016020">
    <property type="term" value="C:membrane"/>
    <property type="evidence" value="ECO:0007669"/>
    <property type="project" value="UniProtKB-SubCell"/>
</dbReference>
<keyword evidence="3 7" id="KW-0812">Transmembrane</keyword>
<comment type="similarity">
    <text evidence="2">Belongs to the TrbL/VirB6 family.</text>
</comment>
<dbReference type="GO" id="GO:0030255">
    <property type="term" value="P:protein secretion by the type IV secretion system"/>
    <property type="evidence" value="ECO:0007669"/>
    <property type="project" value="InterPro"/>
</dbReference>
<feature type="region of interest" description="Disordered" evidence="6">
    <location>
        <begin position="406"/>
        <end position="457"/>
    </location>
</feature>
<dbReference type="EMBL" id="CABFMQ020000080">
    <property type="protein sequence ID" value="VTZ50414.1"/>
    <property type="molecule type" value="Genomic_DNA"/>
</dbReference>
<dbReference type="NCBIfam" id="TIGR02783">
    <property type="entry name" value="TrbL_P"/>
    <property type="match status" value="1"/>
</dbReference>
<feature type="transmembrane region" description="Helical" evidence="7">
    <location>
        <begin position="139"/>
        <end position="165"/>
    </location>
</feature>
<evidence type="ECO:0000256" key="5">
    <source>
        <dbReference type="ARBA" id="ARBA00023136"/>
    </source>
</evidence>
<name>A0A8B6M8P4_METTU</name>
<feature type="transmembrane region" description="Helical" evidence="7">
    <location>
        <begin position="205"/>
        <end position="226"/>
    </location>
</feature>
<dbReference type="AlphaFoldDB" id="A0A8B6M8P4"/>
<reference evidence="8 9" key="1">
    <citation type="submission" date="2019-05" db="EMBL/GenBank/DDBJ databases">
        <authorList>
            <person name="Farhan Ul Haque M."/>
        </authorList>
    </citation>
    <scope>NUCLEOTIDE SEQUENCE [LARGE SCALE GENOMIC DNA]</scope>
    <source>
        <strain evidence="8">2</strain>
    </source>
</reference>
<organism evidence="8 9">
    <name type="scientific">Methylocella tundrae</name>
    <dbReference type="NCBI Taxonomy" id="227605"/>
    <lineage>
        <taxon>Bacteria</taxon>
        <taxon>Pseudomonadati</taxon>
        <taxon>Pseudomonadota</taxon>
        <taxon>Alphaproteobacteria</taxon>
        <taxon>Hyphomicrobiales</taxon>
        <taxon>Beijerinckiaceae</taxon>
        <taxon>Methylocella</taxon>
    </lineage>
</organism>
<evidence type="ECO:0000313" key="9">
    <source>
        <dbReference type="Proteomes" id="UP000485880"/>
    </source>
</evidence>
<evidence type="ECO:0000313" key="8">
    <source>
        <dbReference type="EMBL" id="VTZ50414.1"/>
    </source>
</evidence>
<evidence type="ECO:0000256" key="3">
    <source>
        <dbReference type="ARBA" id="ARBA00022692"/>
    </source>
</evidence>
<keyword evidence="5 7" id="KW-0472">Membrane</keyword>
<dbReference type="NCBIfam" id="NF010449">
    <property type="entry name" value="PRK13875.1"/>
    <property type="match status" value="1"/>
</dbReference>
<dbReference type="InterPro" id="IPR014150">
    <property type="entry name" value="Conjugal_tfr_TrbL"/>
</dbReference>
<keyword evidence="9" id="KW-1185">Reference proteome</keyword>
<feature type="compositionally biased region" description="Low complexity" evidence="6">
    <location>
        <begin position="406"/>
        <end position="419"/>
    </location>
</feature>
<evidence type="ECO:0000256" key="6">
    <source>
        <dbReference type="SAM" id="MobiDB-lite"/>
    </source>
</evidence>
<protein>
    <submittedName>
        <fullName evidence="8">Type IV secretion system protein TrbL</fullName>
    </submittedName>
</protein>
<evidence type="ECO:0000256" key="2">
    <source>
        <dbReference type="ARBA" id="ARBA00007802"/>
    </source>
</evidence>
<evidence type="ECO:0000256" key="4">
    <source>
        <dbReference type="ARBA" id="ARBA00022989"/>
    </source>
</evidence>
<sequence>MNNVGVIDSFLNTFTTYIDSGFGLLKGEVAYLSSTLIVIDIALAGLFWAWGADEDVLHRLVKKTLYIGFFAFLIGNFNKLSAIVFNSFAGLGLKAGGSSISTADFLRPGRLAEVGLDAGQPLLDAASQMMGFASFFANFVQIAVLMVSWLLVLIAFFILAVQLFVTLIEFKLTTLAGFVLIPFALFNKTAFLAEKVLCNIVASGVKVMVLAVIVGIGSGLFSQFTTGYGGGQPTVEQALSVVLAALSLLGLGIFGPGIATGLVSGAPQLGAGAAVGTGIAVAGVAMGAGAALGGGGAALAGAGRLTAAAARGGAFAAGAASTSYGLASLGQGGAAGVASGLTGVGRAVGAAAAAPIRRAASRAADAVKGSFESGARSGFAATGGSSTMGAVESHAAAAEASYAASGSTTATSSPPAWSSDLKRSQTVRHGVSTAAHAVRAGDSPGGGHSVDLSEKEP</sequence>
<feature type="transmembrane region" description="Helical" evidence="7">
    <location>
        <begin position="172"/>
        <end position="193"/>
    </location>
</feature>